<feature type="compositionally biased region" description="Polar residues" evidence="1">
    <location>
        <begin position="226"/>
        <end position="250"/>
    </location>
</feature>
<dbReference type="EMBL" id="UGTM01000001">
    <property type="protein sequence ID" value="SUB87022.1"/>
    <property type="molecule type" value="Genomic_DNA"/>
</dbReference>
<proteinExistence type="predicted"/>
<reference evidence="2 3" key="1">
    <citation type="submission" date="2018-06" db="EMBL/GenBank/DDBJ databases">
        <authorList>
            <consortium name="Pathogen Informatics"/>
            <person name="Doyle S."/>
        </authorList>
    </citation>
    <scope>NUCLEOTIDE SEQUENCE [LARGE SCALE GENOMIC DNA]</scope>
    <source>
        <strain evidence="2 3">NCTC13067</strain>
    </source>
</reference>
<evidence type="ECO:0000313" key="3">
    <source>
        <dbReference type="Proteomes" id="UP000255469"/>
    </source>
</evidence>
<evidence type="ECO:0000256" key="1">
    <source>
        <dbReference type="SAM" id="MobiDB-lite"/>
    </source>
</evidence>
<name>A0A379E404_9BACT</name>
<evidence type="ECO:0008006" key="4">
    <source>
        <dbReference type="Google" id="ProtNLM"/>
    </source>
</evidence>
<gene>
    <name evidence="2" type="ORF">NCTC13067_00677</name>
</gene>
<dbReference type="RefSeq" id="WP_029216604.1">
    <property type="nucleotide sequence ID" value="NZ_CAUVPN010000006.1"/>
</dbReference>
<dbReference type="AlphaFoldDB" id="A0A379E404"/>
<sequence length="315" mass="36123">MKKMYLYTLALIFTGLTLTSCGSFLSIGGGVGGPVASTATVYDDGYNVGYNSTYGRISYDDARREALFLSDKMAYELGLTDAQYEAVYEINLDYLLNMQGENSLYGNYWARRNSDLFYVLDARQYNYYIVEDYFYRPVYWYNDSYAYRVYNRYADRNHFYRSRPADYLTYRGGRNRYAGSYYEGRFGYRQPRPGMTMDRTRNRQEVYRNGGSWNAQQQDNRHYSFGNASRDNANTTPDRSYNQSFGGSRQQTDRPVYQSRQSSTSVSQQTGSNGRASFGNASRPSMPTSTANSQTQSIPTRSNVPSNNGSFGGHR</sequence>
<evidence type="ECO:0000313" key="2">
    <source>
        <dbReference type="EMBL" id="SUB87022.1"/>
    </source>
</evidence>
<organism evidence="2 3">
    <name type="scientific">Prevotella denticola</name>
    <dbReference type="NCBI Taxonomy" id="28129"/>
    <lineage>
        <taxon>Bacteria</taxon>
        <taxon>Pseudomonadati</taxon>
        <taxon>Bacteroidota</taxon>
        <taxon>Bacteroidia</taxon>
        <taxon>Bacteroidales</taxon>
        <taxon>Prevotellaceae</taxon>
        <taxon>Prevotella</taxon>
    </lineage>
</organism>
<accession>A0A379E404</accession>
<dbReference type="PROSITE" id="PS51257">
    <property type="entry name" value="PROKAR_LIPOPROTEIN"/>
    <property type="match status" value="1"/>
</dbReference>
<protein>
    <recommendedName>
        <fullName evidence="4">Lipoprotein</fullName>
    </recommendedName>
</protein>
<feature type="compositionally biased region" description="Low complexity" evidence="1">
    <location>
        <begin position="258"/>
        <end position="272"/>
    </location>
</feature>
<dbReference type="Proteomes" id="UP000255469">
    <property type="component" value="Unassembled WGS sequence"/>
</dbReference>
<feature type="region of interest" description="Disordered" evidence="1">
    <location>
        <begin position="208"/>
        <end position="315"/>
    </location>
</feature>
<feature type="compositionally biased region" description="Polar residues" evidence="1">
    <location>
        <begin position="273"/>
        <end position="309"/>
    </location>
</feature>